<dbReference type="Proteomes" id="UP001152795">
    <property type="component" value="Unassembled WGS sequence"/>
</dbReference>
<organism evidence="1 2">
    <name type="scientific">Paramuricea clavata</name>
    <name type="common">Red gorgonian</name>
    <name type="synonym">Violescent sea-whip</name>
    <dbReference type="NCBI Taxonomy" id="317549"/>
    <lineage>
        <taxon>Eukaryota</taxon>
        <taxon>Metazoa</taxon>
        <taxon>Cnidaria</taxon>
        <taxon>Anthozoa</taxon>
        <taxon>Octocorallia</taxon>
        <taxon>Malacalcyonacea</taxon>
        <taxon>Plexauridae</taxon>
        <taxon>Paramuricea</taxon>
    </lineage>
</organism>
<dbReference type="InterPro" id="IPR011992">
    <property type="entry name" value="EF-hand-dom_pair"/>
</dbReference>
<comment type="caution">
    <text evidence="1">The sequence shown here is derived from an EMBL/GenBank/DDBJ whole genome shotgun (WGS) entry which is preliminary data.</text>
</comment>
<evidence type="ECO:0000313" key="2">
    <source>
        <dbReference type="Proteomes" id="UP001152795"/>
    </source>
</evidence>
<sequence>AKVDLTKNKRWVMQLEQYFDSIDSRFYNTGRLTIEMFDTWSENMRKLGKAPEEVIQSVYESSRNFWIGGGILPGKPVTKKEFIEGMNRLANDELEKERLGKPTLHGKCSNDLYDAMGLKSDDFITVEHVKVFMKCVNMDPDGAVAYFAMADKEKKGKISREDLIKLEFGYWFQPEDSNKNMFGGAYEAE</sequence>
<keyword evidence="2" id="KW-1185">Reference proteome</keyword>
<feature type="non-terminal residue" evidence="1">
    <location>
        <position position="1"/>
    </location>
</feature>
<dbReference type="EMBL" id="CACRXK020017863">
    <property type="protein sequence ID" value="CAB4031741.1"/>
    <property type="molecule type" value="Genomic_DNA"/>
</dbReference>
<reference evidence="1" key="1">
    <citation type="submission" date="2020-04" db="EMBL/GenBank/DDBJ databases">
        <authorList>
            <person name="Alioto T."/>
            <person name="Alioto T."/>
            <person name="Gomez Garrido J."/>
        </authorList>
    </citation>
    <scope>NUCLEOTIDE SEQUENCE</scope>
    <source>
        <strain evidence="1">A484AB</strain>
    </source>
</reference>
<evidence type="ECO:0000313" key="1">
    <source>
        <dbReference type="EMBL" id="CAB4031741.1"/>
    </source>
</evidence>
<proteinExistence type="predicted"/>
<dbReference type="OrthoDB" id="427950at2759"/>
<dbReference type="Gene3D" id="1.10.238.10">
    <property type="entry name" value="EF-hand"/>
    <property type="match status" value="1"/>
</dbReference>
<gene>
    <name evidence="1" type="ORF">PACLA_8A046652</name>
</gene>
<dbReference type="SUPFAM" id="SSF47473">
    <property type="entry name" value="EF-hand"/>
    <property type="match status" value="1"/>
</dbReference>
<name>A0A6S7JLK4_PARCT</name>
<protein>
    <submittedName>
        <fullName evidence="1">Uncharacterized protein</fullName>
    </submittedName>
</protein>
<accession>A0A6S7JLK4</accession>
<dbReference type="AlphaFoldDB" id="A0A6S7JLK4"/>